<sequence length="265" mass="29065">MTRRRPPERPGTSRSCPRWHGGMMAVRPTSCRDTLFGPARFGRVPSHPRCACGATIGTSGSLADFHQGAPPPCCRQTPKKWPQPTGCQIATKSPCHAGAIHERCEARGERLVRPRRRPGRPSRGQGHAARPPCAMPSADTGQDRAVAPDHEEPLREHYCLPGDLERLVGAWLGPTPRRERSGETDTSGGVSRWGDRLPRTCLFAAASVLPHRTKRWRALKACGLRLVGRNGTKTAQVAVARKLAVILHRIRVDGTVFERGKEMPT</sequence>
<feature type="region of interest" description="Disordered" evidence="1">
    <location>
        <begin position="173"/>
        <end position="192"/>
    </location>
</feature>
<proteinExistence type="predicted"/>
<dbReference type="PANTHER" id="PTHR33055:SF3">
    <property type="entry name" value="PUTATIVE TRANSPOSASE FOR IS117-RELATED"/>
    <property type="match status" value="1"/>
</dbReference>
<gene>
    <name evidence="3" type="ORF">DKT77_18805</name>
</gene>
<keyword evidence="4" id="KW-1185">Reference proteome</keyword>
<feature type="domain" description="Transposase IS116/IS110/IS902 C-terminal" evidence="2">
    <location>
        <begin position="168"/>
        <end position="218"/>
    </location>
</feature>
<dbReference type="GO" id="GO:0006313">
    <property type="term" value="P:DNA transposition"/>
    <property type="evidence" value="ECO:0007669"/>
    <property type="project" value="InterPro"/>
</dbReference>
<reference evidence="3 4" key="1">
    <citation type="submission" date="2018-05" db="EMBL/GenBank/DDBJ databases">
        <title>Rhodobacteraceae gen. nov., sp. nov. isolated from sea water.</title>
        <authorList>
            <person name="Ren Y."/>
        </authorList>
    </citation>
    <scope>NUCLEOTIDE SEQUENCE [LARGE SCALE GENOMIC DNA]</scope>
    <source>
        <strain evidence="3 4">TG-679</strain>
    </source>
</reference>
<dbReference type="Pfam" id="PF02371">
    <property type="entry name" value="Transposase_20"/>
    <property type="match status" value="1"/>
</dbReference>
<evidence type="ECO:0000313" key="3">
    <source>
        <dbReference type="EMBL" id="PWR01205.1"/>
    </source>
</evidence>
<dbReference type="AlphaFoldDB" id="A0A2V2L7T1"/>
<evidence type="ECO:0000313" key="4">
    <source>
        <dbReference type="Proteomes" id="UP000245680"/>
    </source>
</evidence>
<dbReference type="Proteomes" id="UP000245680">
    <property type="component" value="Unassembled WGS sequence"/>
</dbReference>
<dbReference type="GO" id="GO:0003677">
    <property type="term" value="F:DNA binding"/>
    <property type="evidence" value="ECO:0007669"/>
    <property type="project" value="InterPro"/>
</dbReference>
<dbReference type="EMBL" id="QGKU01000060">
    <property type="protein sequence ID" value="PWR01205.1"/>
    <property type="molecule type" value="Genomic_DNA"/>
</dbReference>
<evidence type="ECO:0000256" key="1">
    <source>
        <dbReference type="SAM" id="MobiDB-lite"/>
    </source>
</evidence>
<evidence type="ECO:0000259" key="2">
    <source>
        <dbReference type="Pfam" id="PF02371"/>
    </source>
</evidence>
<dbReference type="InterPro" id="IPR047650">
    <property type="entry name" value="Transpos_IS110"/>
</dbReference>
<dbReference type="InterPro" id="IPR003346">
    <property type="entry name" value="Transposase_20"/>
</dbReference>
<feature type="region of interest" description="Disordered" evidence="1">
    <location>
        <begin position="106"/>
        <end position="146"/>
    </location>
</feature>
<dbReference type="PANTHER" id="PTHR33055">
    <property type="entry name" value="TRANSPOSASE FOR INSERTION SEQUENCE ELEMENT IS1111A"/>
    <property type="match status" value="1"/>
</dbReference>
<accession>A0A2V2L7T1</accession>
<dbReference type="OrthoDB" id="8261795at2"/>
<name>A0A2V2L7T1_9RHOB</name>
<comment type="caution">
    <text evidence="3">The sequence shown here is derived from an EMBL/GenBank/DDBJ whole genome shotgun (WGS) entry which is preliminary data.</text>
</comment>
<dbReference type="GO" id="GO:0004803">
    <property type="term" value="F:transposase activity"/>
    <property type="evidence" value="ECO:0007669"/>
    <property type="project" value="InterPro"/>
</dbReference>
<organism evidence="3 4">
    <name type="scientific">Meridianimarinicoccus roseus</name>
    <dbReference type="NCBI Taxonomy" id="2072018"/>
    <lineage>
        <taxon>Bacteria</taxon>
        <taxon>Pseudomonadati</taxon>
        <taxon>Pseudomonadota</taxon>
        <taxon>Alphaproteobacteria</taxon>
        <taxon>Rhodobacterales</taxon>
        <taxon>Paracoccaceae</taxon>
        <taxon>Meridianimarinicoccus</taxon>
    </lineage>
</organism>
<protein>
    <recommendedName>
        <fullName evidence="2">Transposase IS116/IS110/IS902 C-terminal domain-containing protein</fullName>
    </recommendedName>
</protein>